<accession>A0AAD8XS99</accession>
<feature type="transmembrane region" description="Helical" evidence="2">
    <location>
        <begin position="20"/>
        <end position="41"/>
    </location>
</feature>
<evidence type="ECO:0000256" key="1">
    <source>
        <dbReference type="ARBA" id="ARBA00009817"/>
    </source>
</evidence>
<sequence length="254" mass="28222">MNIRTLFSASSPMQLHSVLQIFLGLAVSLFTLRLGAGLFAFRAANKLERPSYQVIKRLPAGKQFVEIRKYNPYLIAETTVDESSMRKAGGKGFGKCASYIFGQNISNNKMEKEDSEEKMQMTAPVRSVGEISNNEKMQMTAPVRSVAATTAKKTKISFVIGSKYNLKTVPKPKDKSVKIVKVDEHTMAAVTFAGPPPSDDRITKERDLILQTLEKEGIRAKGKETMVYGYHDPVITPNFLRRNEVAVMVDGKVV</sequence>
<dbReference type="Proteomes" id="UP001224775">
    <property type="component" value="Unassembled WGS sequence"/>
</dbReference>
<organism evidence="3 4">
    <name type="scientific">Skeletonema marinoi</name>
    <dbReference type="NCBI Taxonomy" id="267567"/>
    <lineage>
        <taxon>Eukaryota</taxon>
        <taxon>Sar</taxon>
        <taxon>Stramenopiles</taxon>
        <taxon>Ochrophyta</taxon>
        <taxon>Bacillariophyta</taxon>
        <taxon>Coscinodiscophyceae</taxon>
        <taxon>Thalassiosirophycidae</taxon>
        <taxon>Thalassiosirales</taxon>
        <taxon>Skeletonemataceae</taxon>
        <taxon>Skeletonema</taxon>
        <taxon>Skeletonema marinoi-dohrnii complex</taxon>
    </lineage>
</organism>
<dbReference type="EMBL" id="JATAAI010000057">
    <property type="protein sequence ID" value="KAK1732782.1"/>
    <property type="molecule type" value="Genomic_DNA"/>
</dbReference>
<evidence type="ECO:0000313" key="3">
    <source>
        <dbReference type="EMBL" id="KAK1732782.1"/>
    </source>
</evidence>
<dbReference type="PANTHER" id="PTHR11220">
    <property type="entry name" value="HEME-BINDING PROTEIN-RELATED"/>
    <property type="match status" value="1"/>
</dbReference>
<comment type="caution">
    <text evidence="3">The sequence shown here is derived from an EMBL/GenBank/DDBJ whole genome shotgun (WGS) entry which is preliminary data.</text>
</comment>
<evidence type="ECO:0000313" key="4">
    <source>
        <dbReference type="Proteomes" id="UP001224775"/>
    </source>
</evidence>
<dbReference type="AlphaFoldDB" id="A0AAD8XS99"/>
<dbReference type="Pfam" id="PF04832">
    <property type="entry name" value="SOUL"/>
    <property type="match status" value="2"/>
</dbReference>
<name>A0AAD8XS99_9STRA</name>
<dbReference type="InterPro" id="IPR006917">
    <property type="entry name" value="SOUL_heme-bd"/>
</dbReference>
<dbReference type="Gene3D" id="3.20.80.10">
    <property type="entry name" value="Regulatory factor, effector binding domain"/>
    <property type="match status" value="1"/>
</dbReference>
<keyword evidence="4" id="KW-1185">Reference proteome</keyword>
<dbReference type="PANTHER" id="PTHR11220:SF58">
    <property type="entry name" value="SOUL HEME-BINDING FAMILY PROTEIN"/>
    <property type="match status" value="1"/>
</dbReference>
<comment type="similarity">
    <text evidence="1">Belongs to the HEBP family.</text>
</comment>
<keyword evidence="2" id="KW-0812">Transmembrane</keyword>
<proteinExistence type="inferred from homology"/>
<reference evidence="3" key="1">
    <citation type="submission" date="2023-06" db="EMBL/GenBank/DDBJ databases">
        <title>Survivors Of The Sea: Transcriptome response of Skeletonema marinoi to long-term dormancy.</title>
        <authorList>
            <person name="Pinder M.I.M."/>
            <person name="Kourtchenko O."/>
            <person name="Robertson E.K."/>
            <person name="Larsson T."/>
            <person name="Maumus F."/>
            <person name="Osuna-Cruz C.M."/>
            <person name="Vancaester E."/>
            <person name="Stenow R."/>
            <person name="Vandepoele K."/>
            <person name="Ploug H."/>
            <person name="Bruchert V."/>
            <person name="Godhe A."/>
            <person name="Topel M."/>
        </authorList>
    </citation>
    <scope>NUCLEOTIDE SEQUENCE</scope>
    <source>
        <strain evidence="3">R05AC</strain>
    </source>
</reference>
<keyword evidence="2" id="KW-0472">Membrane</keyword>
<protein>
    <submittedName>
        <fullName evidence="3">SOUL heme-binding protein</fullName>
    </submittedName>
</protein>
<dbReference type="InterPro" id="IPR011256">
    <property type="entry name" value="Reg_factor_effector_dom_sf"/>
</dbReference>
<keyword evidence="2" id="KW-1133">Transmembrane helix</keyword>
<evidence type="ECO:0000256" key="2">
    <source>
        <dbReference type="SAM" id="Phobius"/>
    </source>
</evidence>
<gene>
    <name evidence="3" type="ORF">QTG54_016494</name>
</gene>
<dbReference type="SUPFAM" id="SSF55136">
    <property type="entry name" value="Probable bacterial effector-binding domain"/>
    <property type="match status" value="2"/>
</dbReference>